<dbReference type="PROSITE" id="PS51831">
    <property type="entry name" value="HD"/>
    <property type="match status" value="1"/>
</dbReference>
<dbReference type="PROSITE" id="PS51671">
    <property type="entry name" value="ACT"/>
    <property type="match status" value="2"/>
</dbReference>
<dbReference type="Gene3D" id="1.10.3210.10">
    <property type="entry name" value="Hypothetical protein af1432"/>
    <property type="match status" value="1"/>
</dbReference>
<dbReference type="PANTHER" id="PTHR47320:SF1">
    <property type="entry name" value="BIFUNCTIONAL URIDYLYLTRANSFERASE_URIDYLYL-REMOVING ENZYME"/>
    <property type="match status" value="1"/>
</dbReference>
<keyword evidence="6 8" id="KW-0511">Multifunctional enzyme</keyword>
<protein>
    <recommendedName>
        <fullName evidence="8">Bifunctional uridylyltransferase/uridylyl-removing enzyme</fullName>
        <shortName evidence="8">UTase/UR</shortName>
    </recommendedName>
    <alternativeName>
        <fullName evidence="8">Bifunctional [protein-PII] modification enzyme</fullName>
    </alternativeName>
    <alternativeName>
        <fullName evidence="8">Bifunctional nitrogen sensor protein</fullName>
    </alternativeName>
    <domain>
        <recommendedName>
            <fullName evidence="8">[Protein-PII] uridylyltransferase</fullName>
            <shortName evidence="8">PII uridylyltransferase</shortName>
            <shortName evidence="8">UTase</shortName>
            <ecNumber evidence="8">2.7.7.59</ecNumber>
        </recommendedName>
    </domain>
    <domain>
        <recommendedName>
            <fullName evidence="8">[Protein-PII]-UMP uridylyl-removing enzyme</fullName>
            <shortName evidence="8">UR</shortName>
            <ecNumber evidence="8">3.1.4.-</ecNumber>
        </recommendedName>
    </domain>
</protein>
<dbReference type="InterPro" id="IPR013546">
    <property type="entry name" value="PII_UdlTrfase/GS_AdlTrfase"/>
</dbReference>
<dbReference type="Pfam" id="PF01966">
    <property type="entry name" value="HD"/>
    <property type="match status" value="1"/>
</dbReference>
<evidence type="ECO:0000256" key="1">
    <source>
        <dbReference type="ARBA" id="ARBA00022679"/>
    </source>
</evidence>
<evidence type="ECO:0000256" key="8">
    <source>
        <dbReference type="HAMAP-Rule" id="MF_00277"/>
    </source>
</evidence>
<evidence type="ECO:0000313" key="11">
    <source>
        <dbReference type="EMBL" id="SUC10001.1"/>
    </source>
</evidence>
<dbReference type="Pfam" id="PF08335">
    <property type="entry name" value="GlnD_UR_UTase"/>
    <property type="match status" value="1"/>
</dbReference>
<organism evidence="11 12">
    <name type="scientific">Pasteurella canis</name>
    <dbReference type="NCBI Taxonomy" id="753"/>
    <lineage>
        <taxon>Bacteria</taxon>
        <taxon>Pseudomonadati</taxon>
        <taxon>Pseudomonadota</taxon>
        <taxon>Gammaproteobacteria</taxon>
        <taxon>Pasteurellales</taxon>
        <taxon>Pasteurellaceae</taxon>
        <taxon>Pasteurella</taxon>
    </lineage>
</organism>
<sequence length="862" mass="100532">MLFSYSPVIELQASAVKIQKENLKQFEQQHFARFSVYELIANRTLFCDQLLCDLWQRFQLADNSQLTLIAVGGYGRQEMFPLSDLDFLILAEQALDQKTSHQISQFVQFLWDSGFDVGHAVRTLSECNIEGQQDITIATNLLEARYLIGNKTQFKQLMNLVQQADFWPCDIFFYAKTEERTLRYQRYNNTSYNLEPDIKHSPGGLRDLHLLYWIALRHTGAKNLDDILKSGFIYPEEYGLLQESQQFLFQVRFALHLMLKRYDNRLLFERQIRVAELLGFDASSNHGVEKMMKAFFQALQTISLLSDLLVKHYHEHFLQTDDTVQIQILDSYFQRVNNAICLRQPQIFIQQPEIILDLFFHLTQYHQAEIHSSTLRQLHLSLKQLDRCLSDYPIAREKFLRLFNQPKAIERAFVPMHKYGVLNAYLPQWHHIAGLMQFDLFHCYTVDEHTLRTLLKLEHFLDPESQQIHPVCSQIFPRLNDRTLVYIAALFHDIAKGRGGEHAELGAIDVAEFAQLHGFDQREIQTLVWLVKEHLLMSVTAQRRDIHDPEVVLNFAETVQNQVRLDYLTCLTVADICATNETLWNSWKRTLIATLYQFTRQQFDQGMDCLLDHQQKIDTHRQQALALLAQNTEINEQQIIAIWQRCPDEYFLRNTPKQIAWHTQLLCESNQELLVKISNRFSEGGTEVFVYCKDQPNLFNNVVTTIGAKKFSIHDAQIITSHDGYVFDSFIVTELDGQLVKFERRRSLEKALTKALSTTQPIKNTVLPNPKLAHFNVKTEIRFLKENRPEQTEMELFALDQTGLLAKVSQVFSELKLNLLNAKITTIGERAEDFFILTNHQNKALTATERAKLKDRLYQVLH</sequence>
<evidence type="ECO:0000259" key="10">
    <source>
        <dbReference type="PROSITE" id="PS51831"/>
    </source>
</evidence>
<comment type="catalytic activity">
    <reaction evidence="7">
        <text>guanosine 3',5'-bis(diphosphate) + H2O = GDP + diphosphate + H(+)</text>
        <dbReference type="Rhea" id="RHEA:14253"/>
        <dbReference type="ChEBI" id="CHEBI:15377"/>
        <dbReference type="ChEBI" id="CHEBI:15378"/>
        <dbReference type="ChEBI" id="CHEBI:33019"/>
        <dbReference type="ChEBI" id="CHEBI:58189"/>
        <dbReference type="ChEBI" id="CHEBI:77828"/>
        <dbReference type="EC" id="3.1.7.2"/>
    </reaction>
</comment>
<dbReference type="InterPro" id="IPR002912">
    <property type="entry name" value="ACT_dom"/>
</dbReference>
<dbReference type="InterPro" id="IPR003607">
    <property type="entry name" value="HD/PDEase_dom"/>
</dbReference>
<evidence type="ECO:0000256" key="6">
    <source>
        <dbReference type="ARBA" id="ARBA00023268"/>
    </source>
</evidence>
<keyword evidence="3" id="KW-0677">Repeat</keyword>
<feature type="region of interest" description="Uridylyltransferase" evidence="8">
    <location>
        <begin position="1"/>
        <end position="328"/>
    </location>
</feature>
<dbReference type="SUPFAM" id="SSF81301">
    <property type="entry name" value="Nucleotidyltransferase"/>
    <property type="match status" value="1"/>
</dbReference>
<comment type="activity regulation">
    <text evidence="8">Uridylyltransferase (UTase) activity is inhibited by glutamine, while glutamine activates uridylyl-removing (UR) activity.</text>
</comment>
<reference evidence="11 12" key="1">
    <citation type="submission" date="2018-06" db="EMBL/GenBank/DDBJ databases">
        <authorList>
            <consortium name="Pathogen Informatics"/>
            <person name="Doyle S."/>
        </authorList>
    </citation>
    <scope>NUCLEOTIDE SEQUENCE [LARGE SCALE GENOMIC DNA]</scope>
    <source>
        <strain evidence="11 12">NCTC11621</strain>
    </source>
</reference>
<gene>
    <name evidence="8 11" type="primary">glnD</name>
    <name evidence="11" type="ORF">NCTC11621_01040</name>
</gene>
<name>A0A379EUF0_9PAST</name>
<dbReference type="RefSeq" id="WP_115323579.1">
    <property type="nucleotide sequence ID" value="NZ_UGTV01000015.1"/>
</dbReference>
<keyword evidence="1 8" id="KW-0808">Transferase</keyword>
<keyword evidence="2 8" id="KW-0548">Nucleotidyltransferase</keyword>
<feature type="domain" description="HD" evidence="10">
    <location>
        <begin position="446"/>
        <end position="568"/>
    </location>
</feature>
<evidence type="ECO:0000256" key="3">
    <source>
        <dbReference type="ARBA" id="ARBA00022737"/>
    </source>
</evidence>
<keyword evidence="4 8" id="KW-0378">Hydrolase</keyword>
<dbReference type="PANTHER" id="PTHR47320">
    <property type="entry name" value="BIFUNCTIONAL URIDYLYLTRANSFERASE/URIDYLYL-REMOVING ENZYME"/>
    <property type="match status" value="1"/>
</dbReference>
<comment type="similarity">
    <text evidence="8">Belongs to the GlnD family.</text>
</comment>
<dbReference type="PIRSF" id="PIRSF006288">
    <property type="entry name" value="PII_uridyltransf"/>
    <property type="match status" value="1"/>
</dbReference>
<dbReference type="CDD" id="cd00077">
    <property type="entry name" value="HDc"/>
    <property type="match status" value="1"/>
</dbReference>
<evidence type="ECO:0000256" key="2">
    <source>
        <dbReference type="ARBA" id="ARBA00022695"/>
    </source>
</evidence>
<dbReference type="Pfam" id="PF01842">
    <property type="entry name" value="ACT"/>
    <property type="match status" value="1"/>
</dbReference>
<dbReference type="InterPro" id="IPR043519">
    <property type="entry name" value="NT_sf"/>
</dbReference>
<dbReference type="InterPro" id="IPR010043">
    <property type="entry name" value="UTase/UR"/>
</dbReference>
<comment type="caution">
    <text evidence="8">Lacks conserved residue(s) required for the propagation of feature annotation.</text>
</comment>
<evidence type="ECO:0000259" key="9">
    <source>
        <dbReference type="PROSITE" id="PS51671"/>
    </source>
</evidence>
<dbReference type="GO" id="GO:0006808">
    <property type="term" value="P:regulation of nitrogen utilization"/>
    <property type="evidence" value="ECO:0007669"/>
    <property type="project" value="UniProtKB-UniRule"/>
</dbReference>
<keyword evidence="5 8" id="KW-0460">Magnesium</keyword>
<comment type="catalytic activity">
    <reaction evidence="8">
        <text>[protein-PII]-L-tyrosine + UTP = [protein-PII]-uridylyl-L-tyrosine + diphosphate</text>
        <dbReference type="Rhea" id="RHEA:13673"/>
        <dbReference type="Rhea" id="RHEA-COMP:12147"/>
        <dbReference type="Rhea" id="RHEA-COMP:12148"/>
        <dbReference type="ChEBI" id="CHEBI:33019"/>
        <dbReference type="ChEBI" id="CHEBI:46398"/>
        <dbReference type="ChEBI" id="CHEBI:46858"/>
        <dbReference type="ChEBI" id="CHEBI:90602"/>
        <dbReference type="EC" id="2.7.7.59"/>
    </reaction>
</comment>
<dbReference type="SUPFAM" id="SSF109604">
    <property type="entry name" value="HD-domain/PDEase-like"/>
    <property type="match status" value="1"/>
</dbReference>
<dbReference type="CDD" id="cd04900">
    <property type="entry name" value="ACT_UUR-like_1"/>
    <property type="match status" value="1"/>
</dbReference>
<dbReference type="EMBL" id="UGTV01000015">
    <property type="protein sequence ID" value="SUC10001.1"/>
    <property type="molecule type" value="Genomic_DNA"/>
</dbReference>
<feature type="domain" description="ACT" evidence="9">
    <location>
        <begin position="793"/>
        <end position="862"/>
    </location>
</feature>
<dbReference type="AlphaFoldDB" id="A0A379EUF0"/>
<comment type="domain">
    <text evidence="8">Has four distinct domains: an N-terminal nucleotidyltransferase (NT) domain responsible for UTase activity, a central HD domain that encodes UR activity, and two C-terminal ACT domains that seem to have a role in glutamine sensing.</text>
</comment>
<feature type="domain" description="ACT" evidence="9">
    <location>
        <begin position="687"/>
        <end position="769"/>
    </location>
</feature>
<dbReference type="SUPFAM" id="SSF81593">
    <property type="entry name" value="Nucleotidyltransferase substrate binding subunit/domain"/>
    <property type="match status" value="1"/>
</dbReference>
<evidence type="ECO:0000256" key="4">
    <source>
        <dbReference type="ARBA" id="ARBA00022801"/>
    </source>
</evidence>
<dbReference type="SUPFAM" id="SSF55021">
    <property type="entry name" value="ACT-like"/>
    <property type="match status" value="2"/>
</dbReference>
<dbReference type="NCBIfam" id="TIGR01693">
    <property type="entry name" value="UTase_glnD"/>
    <property type="match status" value="1"/>
</dbReference>
<evidence type="ECO:0000256" key="5">
    <source>
        <dbReference type="ARBA" id="ARBA00022842"/>
    </source>
</evidence>
<dbReference type="InterPro" id="IPR045865">
    <property type="entry name" value="ACT-like_dom_sf"/>
</dbReference>
<accession>A0A379EUF0</accession>
<comment type="function">
    <text evidence="8">Modifies, by uridylylation and deuridylylation, the PII regulatory proteins (GlnB and homologs), in response to the nitrogen status of the cell that GlnD senses through the glutamine level. Under low glutamine levels, catalyzes the conversion of the PII proteins and UTP to PII-UMP and PPi, while under higher glutamine levels, GlnD hydrolyzes PII-UMP to PII and UMP (deuridylylation). Thus, controls uridylylation state and activity of the PII proteins, and plays an important role in the regulation of nitrogen metabolism.</text>
</comment>
<proteinExistence type="inferred from homology"/>
<dbReference type="EC" id="2.7.7.59" evidence="8"/>
<dbReference type="EC" id="3.1.4.-" evidence="8"/>
<dbReference type="CDD" id="cd04899">
    <property type="entry name" value="ACT_ACR-UUR-like_2"/>
    <property type="match status" value="1"/>
</dbReference>
<dbReference type="GO" id="GO:0008773">
    <property type="term" value="F:[protein-PII] uridylyltransferase activity"/>
    <property type="evidence" value="ECO:0007669"/>
    <property type="project" value="UniProtKB-UniRule"/>
</dbReference>
<dbReference type="Proteomes" id="UP000254704">
    <property type="component" value="Unassembled WGS sequence"/>
</dbReference>
<evidence type="ECO:0000313" key="12">
    <source>
        <dbReference type="Proteomes" id="UP000254704"/>
    </source>
</evidence>
<evidence type="ECO:0000256" key="7">
    <source>
        <dbReference type="ARBA" id="ARBA00047968"/>
    </source>
</evidence>
<dbReference type="GO" id="GO:0008081">
    <property type="term" value="F:phosphoric diester hydrolase activity"/>
    <property type="evidence" value="ECO:0007669"/>
    <property type="project" value="UniProtKB-UniRule"/>
</dbReference>
<dbReference type="GO" id="GO:0008893">
    <property type="term" value="F:guanosine-3',5'-bis(diphosphate) 3'-diphosphatase activity"/>
    <property type="evidence" value="ECO:0007669"/>
    <property type="project" value="UniProtKB-EC"/>
</dbReference>
<dbReference type="SMART" id="SM00471">
    <property type="entry name" value="HDc"/>
    <property type="match status" value="1"/>
</dbReference>
<comment type="cofactor">
    <cofactor evidence="8">
        <name>Mg(2+)</name>
        <dbReference type="ChEBI" id="CHEBI:18420"/>
    </cofactor>
</comment>
<dbReference type="NCBIfam" id="NF002487">
    <property type="entry name" value="PRK01759.1"/>
    <property type="match status" value="1"/>
</dbReference>
<comment type="catalytic activity">
    <reaction evidence="8">
        <text>[protein-PII]-uridylyl-L-tyrosine + H2O = [protein-PII]-L-tyrosine + UMP + H(+)</text>
        <dbReference type="Rhea" id="RHEA:48600"/>
        <dbReference type="Rhea" id="RHEA-COMP:12147"/>
        <dbReference type="Rhea" id="RHEA-COMP:12148"/>
        <dbReference type="ChEBI" id="CHEBI:15377"/>
        <dbReference type="ChEBI" id="CHEBI:15378"/>
        <dbReference type="ChEBI" id="CHEBI:46858"/>
        <dbReference type="ChEBI" id="CHEBI:57865"/>
        <dbReference type="ChEBI" id="CHEBI:90602"/>
    </reaction>
</comment>
<dbReference type="CDD" id="cd05401">
    <property type="entry name" value="NT_GlnE_GlnD_like"/>
    <property type="match status" value="1"/>
</dbReference>
<dbReference type="HAMAP" id="MF_00277">
    <property type="entry name" value="PII_uridylyl_transf"/>
    <property type="match status" value="1"/>
</dbReference>
<dbReference type="InterPro" id="IPR006674">
    <property type="entry name" value="HD_domain"/>
</dbReference>